<keyword evidence="3 6" id="KW-0963">Cytoplasm</keyword>
<dbReference type="GO" id="GO:0044780">
    <property type="term" value="P:bacterial-type flagellum assembly"/>
    <property type="evidence" value="ECO:0007669"/>
    <property type="project" value="InterPro"/>
</dbReference>
<dbReference type="AlphaFoldDB" id="A8F8R4"/>
<reference evidence="7 8" key="2">
    <citation type="journal article" date="2009" name="Proc. Natl. Acad. Sci. U.S.A.">
        <title>On the chimeric nature, thermophilic origin, and phylogenetic placement of the Thermotogales.</title>
        <authorList>
            <person name="Zhaxybayeva O."/>
            <person name="Swithers K.S."/>
            <person name="Lapierre P."/>
            <person name="Fournier G.P."/>
            <person name="Bickhart D.M."/>
            <person name="DeBoy R.T."/>
            <person name="Nelson K.E."/>
            <person name="Nesbo C.L."/>
            <person name="Doolittle W.F."/>
            <person name="Gogarten J.P."/>
            <person name="Noll K.M."/>
        </authorList>
    </citation>
    <scope>NUCLEOTIDE SEQUENCE [LARGE SCALE GENOMIC DNA]</scope>
    <source>
        <strain evidence="8">ATCC BAA-301 / DSM 14385 / NBRC 107922 / TMO</strain>
    </source>
</reference>
<dbReference type="GO" id="GO:0005829">
    <property type="term" value="C:cytosol"/>
    <property type="evidence" value="ECO:0007669"/>
    <property type="project" value="UniProtKB-SubCell"/>
</dbReference>
<dbReference type="KEGG" id="tle:Tlet_1994"/>
<keyword evidence="7" id="KW-0969">Cilium</keyword>
<dbReference type="eggNOG" id="COG1516">
    <property type="taxonomic scope" value="Bacteria"/>
</dbReference>
<evidence type="ECO:0000313" key="7">
    <source>
        <dbReference type="EMBL" id="ABV34548.1"/>
    </source>
</evidence>
<dbReference type="NCBIfam" id="TIGR00208">
    <property type="entry name" value="fliS"/>
    <property type="match status" value="1"/>
</dbReference>
<dbReference type="SUPFAM" id="SSF101116">
    <property type="entry name" value="Flagellar export chaperone FliS"/>
    <property type="match status" value="1"/>
</dbReference>
<keyword evidence="4 6" id="KW-1005">Bacterial flagellum biogenesis</keyword>
<organism evidence="7 8">
    <name type="scientific">Pseudothermotoga lettingae (strain ATCC BAA-301 / DSM 14385 / NBRC 107922 / TMO)</name>
    <name type="common">Thermotoga lettingae</name>
    <dbReference type="NCBI Taxonomy" id="416591"/>
    <lineage>
        <taxon>Bacteria</taxon>
        <taxon>Thermotogati</taxon>
        <taxon>Thermotogota</taxon>
        <taxon>Thermotogae</taxon>
        <taxon>Thermotogales</taxon>
        <taxon>Thermotogaceae</taxon>
        <taxon>Pseudothermotoga</taxon>
    </lineage>
</organism>
<dbReference type="CDD" id="cd16098">
    <property type="entry name" value="FliS"/>
    <property type="match status" value="1"/>
</dbReference>
<dbReference type="HOGENOM" id="CLU_080373_3_1_0"/>
<keyword evidence="7" id="KW-0282">Flagellum</keyword>
<evidence type="ECO:0000256" key="4">
    <source>
        <dbReference type="ARBA" id="ARBA00022795"/>
    </source>
</evidence>
<proteinExistence type="inferred from homology"/>
<dbReference type="InterPro" id="IPR036584">
    <property type="entry name" value="FliS_sf"/>
</dbReference>
<dbReference type="GO" id="GO:0071973">
    <property type="term" value="P:bacterial-type flagellum-dependent cell motility"/>
    <property type="evidence" value="ECO:0007669"/>
    <property type="project" value="TreeGrafter"/>
</dbReference>
<dbReference type="Proteomes" id="UP000002016">
    <property type="component" value="Chromosome"/>
</dbReference>
<protein>
    <recommendedName>
        <fullName evidence="6">Flagellar secretion chaperone FliS</fullName>
    </recommendedName>
</protein>
<dbReference type="PANTHER" id="PTHR34773:SF1">
    <property type="entry name" value="FLAGELLAR SECRETION CHAPERONE FLIS"/>
    <property type="match status" value="1"/>
</dbReference>
<dbReference type="Gene3D" id="1.20.120.340">
    <property type="entry name" value="Flagellar protein FliS"/>
    <property type="match status" value="1"/>
</dbReference>
<keyword evidence="7" id="KW-0966">Cell projection</keyword>
<evidence type="ECO:0000256" key="2">
    <source>
        <dbReference type="ARBA" id="ARBA00008787"/>
    </source>
</evidence>
<keyword evidence="8" id="KW-1185">Reference proteome</keyword>
<comment type="subcellular location">
    <subcellularLocation>
        <location evidence="1 6">Cytoplasm</location>
        <location evidence="1 6">Cytosol</location>
    </subcellularLocation>
</comment>
<evidence type="ECO:0000256" key="5">
    <source>
        <dbReference type="ARBA" id="ARBA00023186"/>
    </source>
</evidence>
<evidence type="ECO:0000256" key="1">
    <source>
        <dbReference type="ARBA" id="ARBA00004514"/>
    </source>
</evidence>
<comment type="similarity">
    <text evidence="2 6">Belongs to the FliS family.</text>
</comment>
<dbReference type="EMBL" id="CP000812">
    <property type="protein sequence ID" value="ABV34548.1"/>
    <property type="molecule type" value="Genomic_DNA"/>
</dbReference>
<dbReference type="PANTHER" id="PTHR34773">
    <property type="entry name" value="FLAGELLAR SECRETION CHAPERONE FLIS"/>
    <property type="match status" value="1"/>
</dbReference>
<accession>A8F8R4</accession>
<dbReference type="Pfam" id="PF02561">
    <property type="entry name" value="FliS"/>
    <property type="match status" value="1"/>
</dbReference>
<dbReference type="OrthoDB" id="1524959at2"/>
<gene>
    <name evidence="7" type="ordered locus">Tlet_1994</name>
</gene>
<dbReference type="InterPro" id="IPR003713">
    <property type="entry name" value="FliS"/>
</dbReference>
<dbReference type="RefSeq" id="WP_012004024.1">
    <property type="nucleotide sequence ID" value="NC_009828.1"/>
</dbReference>
<keyword evidence="5" id="KW-0143">Chaperone</keyword>
<name>A8F8R4_PSELT</name>
<dbReference type="STRING" id="416591.Tlet_1994"/>
<evidence type="ECO:0000256" key="3">
    <source>
        <dbReference type="ARBA" id="ARBA00022490"/>
    </source>
</evidence>
<reference evidence="7 8" key="1">
    <citation type="submission" date="2007-08" db="EMBL/GenBank/DDBJ databases">
        <title>Complete sequence of Thermotoga lettingae TMO.</title>
        <authorList>
            <consortium name="US DOE Joint Genome Institute"/>
            <person name="Copeland A."/>
            <person name="Lucas S."/>
            <person name="Lapidus A."/>
            <person name="Barry K."/>
            <person name="Glavina del Rio T."/>
            <person name="Dalin E."/>
            <person name="Tice H."/>
            <person name="Pitluck S."/>
            <person name="Foster B."/>
            <person name="Bruce D."/>
            <person name="Schmutz J."/>
            <person name="Larimer F."/>
            <person name="Land M."/>
            <person name="Hauser L."/>
            <person name="Kyrpides N."/>
            <person name="Mikhailova N."/>
            <person name="Nelson K."/>
            <person name="Gogarten J.P."/>
            <person name="Noll K."/>
            <person name="Richardson P."/>
        </authorList>
    </citation>
    <scope>NUCLEOTIDE SEQUENCE [LARGE SCALE GENOMIC DNA]</scope>
    <source>
        <strain evidence="8">ATCC BAA-301 / DSM 14385 / NBRC 107922 / TMO</strain>
    </source>
</reference>
<dbReference type="PIRSF" id="PIRSF039090">
    <property type="entry name" value="Flis"/>
    <property type="match status" value="1"/>
</dbReference>
<evidence type="ECO:0000256" key="6">
    <source>
        <dbReference type="PIRNR" id="PIRNR039090"/>
    </source>
</evidence>
<sequence length="134" mass="15556">MKDSYIENSVKTASPAKLVEMLYEKGIEVLKDAKGFFKENNFIAANEKIKRAQDIITELNISLDMEKGGEIAKSLRSLYNYMYRTLIESNLKKDIQKLDEVIYYFEQLLDVWKTAMKSTTVKPNENDHHLNISI</sequence>
<evidence type="ECO:0000313" key="8">
    <source>
        <dbReference type="Proteomes" id="UP000002016"/>
    </source>
</evidence>